<dbReference type="Pfam" id="PF08448">
    <property type="entry name" value="PAS_4"/>
    <property type="match status" value="1"/>
</dbReference>
<keyword evidence="4" id="KW-0418">Kinase</keyword>
<dbReference type="PANTHER" id="PTHR24421">
    <property type="entry name" value="NITRATE/NITRITE SENSOR PROTEIN NARX-RELATED"/>
    <property type="match status" value="1"/>
</dbReference>
<comment type="subcellular location">
    <subcellularLocation>
        <location evidence="1">Membrane</location>
    </subcellularLocation>
</comment>
<dbReference type="InterPro" id="IPR000014">
    <property type="entry name" value="PAS"/>
</dbReference>
<evidence type="ECO:0000256" key="4">
    <source>
        <dbReference type="ARBA" id="ARBA00022777"/>
    </source>
</evidence>
<gene>
    <name evidence="11" type="primary">vraS_1</name>
    <name evidence="11" type="ORF">GALL_33100</name>
</gene>
<comment type="caution">
    <text evidence="11">The sequence shown here is derived from an EMBL/GenBank/DDBJ whole genome shotgun (WGS) entry which is preliminary data.</text>
</comment>
<keyword evidence="6 7" id="KW-0472">Membrane</keyword>
<dbReference type="CDD" id="cd16917">
    <property type="entry name" value="HATPase_UhpB-NarQ-NarX-like"/>
    <property type="match status" value="1"/>
</dbReference>
<dbReference type="AlphaFoldDB" id="A0A1J5T4L4"/>
<dbReference type="Gene3D" id="1.20.5.1930">
    <property type="match status" value="1"/>
</dbReference>
<dbReference type="Pfam" id="PF02518">
    <property type="entry name" value="HATPase_c"/>
    <property type="match status" value="1"/>
</dbReference>
<evidence type="ECO:0000256" key="3">
    <source>
        <dbReference type="ARBA" id="ARBA00022692"/>
    </source>
</evidence>
<dbReference type="NCBIfam" id="TIGR00229">
    <property type="entry name" value="sensory_box"/>
    <property type="match status" value="1"/>
</dbReference>
<sequence>MTLRYLPLLVLAGSLGLTYQSWDAVKRASMFDLKSDFEYRSTDVINRLAERLLSYKQVLVGVQSLFSRPNFVAPGEFHAYVTSLNLEQGFPGIHSILFVTNNPAQKGKFDKLLYAEQFQKNDPVQIAGSFLSDPKSLAAMEKSIASGEVGVTDKISRIADGYEQTGFLMFVPVYKFDPASNQISKHNTPESRRENCIGFVAGTFILDDLMSGVLGENETDIDIEIFYGKESDNKSLLYDTDNSHADKSPRHGWFQSVHHVDVQEYPWTLQTSSLPAFESHLDKSKPLLVIESGIGISFLLAILVWVLVRDRARALQATAEITESKARITESKTQLQAILDNSPIGIWFSGFDGRYRFVNRAFCNAFGVQEREFETVHPFEVIGSEASAKLARSDVFCFKNNQPVISRETIQLSDGKPHLLEVTKIKLSGSGDSSQGIIGIMTDITEASALQDALQKSRDEMEIRVVERTQDLLATKSKLEQEMLARKILERKVLEVSEEAQAQIGREMHDDLGQLLTGAAYLAGSLANRLSKTDQAASEQAQVLKGIAQDAIKRSRYISHSLIPFNVANRGLRQGLEQFAEDVVIVSGIPCEVHFSGDVEIIDFMIATNLYRITQEAINNAVKHSKASHLSIDLYSDAKQILLTIADNGVGLPRDYEDEKKGFGMLNMHYRAQLIGAKLSIDSREGGGTKISLDLPFNENS</sequence>
<dbReference type="EC" id="2.7.13.3" evidence="11"/>
<dbReference type="InterPro" id="IPR006189">
    <property type="entry name" value="CHASE_dom"/>
</dbReference>
<dbReference type="Gene3D" id="3.30.450.20">
    <property type="entry name" value="PAS domain"/>
    <property type="match status" value="1"/>
</dbReference>
<dbReference type="Gene3D" id="3.30.450.350">
    <property type="entry name" value="CHASE domain"/>
    <property type="match status" value="1"/>
</dbReference>
<evidence type="ECO:0000256" key="2">
    <source>
        <dbReference type="ARBA" id="ARBA00022679"/>
    </source>
</evidence>
<evidence type="ECO:0000313" key="11">
    <source>
        <dbReference type="EMBL" id="OIR15809.1"/>
    </source>
</evidence>
<dbReference type="InterPro" id="IPR005467">
    <property type="entry name" value="His_kinase_dom"/>
</dbReference>
<keyword evidence="3 7" id="KW-0812">Transmembrane</keyword>
<evidence type="ECO:0000256" key="1">
    <source>
        <dbReference type="ARBA" id="ARBA00004370"/>
    </source>
</evidence>
<dbReference type="InterPro" id="IPR035965">
    <property type="entry name" value="PAS-like_dom_sf"/>
</dbReference>
<dbReference type="SMART" id="SM01079">
    <property type="entry name" value="CHASE"/>
    <property type="match status" value="1"/>
</dbReference>
<dbReference type="GO" id="GO:0046983">
    <property type="term" value="F:protein dimerization activity"/>
    <property type="evidence" value="ECO:0007669"/>
    <property type="project" value="InterPro"/>
</dbReference>
<dbReference type="Gene3D" id="3.30.565.10">
    <property type="entry name" value="Histidine kinase-like ATPase, C-terminal domain"/>
    <property type="match status" value="1"/>
</dbReference>
<dbReference type="InterPro" id="IPR036890">
    <property type="entry name" value="HATPase_C_sf"/>
</dbReference>
<name>A0A1J5T4L4_9ZZZZ</name>
<dbReference type="EMBL" id="MLJW01000008">
    <property type="protein sequence ID" value="OIR15809.1"/>
    <property type="molecule type" value="Genomic_DNA"/>
</dbReference>
<evidence type="ECO:0000256" key="6">
    <source>
        <dbReference type="ARBA" id="ARBA00023136"/>
    </source>
</evidence>
<feature type="domain" description="PAC" evidence="9">
    <location>
        <begin position="403"/>
        <end position="456"/>
    </location>
</feature>
<feature type="domain" description="CHASE" evidence="10">
    <location>
        <begin position="112"/>
        <end position="270"/>
    </location>
</feature>
<dbReference type="InterPro" id="IPR011712">
    <property type="entry name" value="Sig_transdc_His_kin_sub3_dim/P"/>
</dbReference>
<dbReference type="InterPro" id="IPR050482">
    <property type="entry name" value="Sensor_HK_TwoCompSys"/>
</dbReference>
<evidence type="ECO:0000256" key="7">
    <source>
        <dbReference type="SAM" id="Phobius"/>
    </source>
</evidence>
<evidence type="ECO:0000256" key="5">
    <source>
        <dbReference type="ARBA" id="ARBA00022989"/>
    </source>
</evidence>
<dbReference type="GO" id="GO:0000155">
    <property type="term" value="F:phosphorelay sensor kinase activity"/>
    <property type="evidence" value="ECO:0007669"/>
    <property type="project" value="InterPro"/>
</dbReference>
<keyword evidence="5 7" id="KW-1133">Transmembrane helix</keyword>
<dbReference type="InterPro" id="IPR003594">
    <property type="entry name" value="HATPase_dom"/>
</dbReference>
<reference evidence="11" key="1">
    <citation type="submission" date="2016-10" db="EMBL/GenBank/DDBJ databases">
        <title>Sequence of Gallionella enrichment culture.</title>
        <authorList>
            <person name="Poehlein A."/>
            <person name="Muehling M."/>
            <person name="Daniel R."/>
        </authorList>
    </citation>
    <scope>NUCLEOTIDE SEQUENCE</scope>
</reference>
<dbReference type="SMART" id="SM00091">
    <property type="entry name" value="PAS"/>
    <property type="match status" value="1"/>
</dbReference>
<dbReference type="Pfam" id="PF07730">
    <property type="entry name" value="HisKA_3"/>
    <property type="match status" value="1"/>
</dbReference>
<dbReference type="SUPFAM" id="SSF55785">
    <property type="entry name" value="PYP-like sensor domain (PAS domain)"/>
    <property type="match status" value="1"/>
</dbReference>
<protein>
    <submittedName>
        <fullName evidence="11">Sensor protein VraS</fullName>
        <ecNumber evidence="11">2.7.13.3</ecNumber>
    </submittedName>
</protein>
<dbReference type="CDD" id="cd00130">
    <property type="entry name" value="PAS"/>
    <property type="match status" value="1"/>
</dbReference>
<evidence type="ECO:0000259" key="9">
    <source>
        <dbReference type="PROSITE" id="PS50113"/>
    </source>
</evidence>
<feature type="domain" description="Histidine kinase" evidence="8">
    <location>
        <begin position="503"/>
        <end position="699"/>
    </location>
</feature>
<dbReference type="SMART" id="SM00387">
    <property type="entry name" value="HATPase_c"/>
    <property type="match status" value="1"/>
</dbReference>
<dbReference type="Pfam" id="PF03924">
    <property type="entry name" value="CHASE"/>
    <property type="match status" value="1"/>
</dbReference>
<dbReference type="SUPFAM" id="SSF55874">
    <property type="entry name" value="ATPase domain of HSP90 chaperone/DNA topoisomerase II/histidine kinase"/>
    <property type="match status" value="1"/>
</dbReference>
<dbReference type="PROSITE" id="PS50109">
    <property type="entry name" value="HIS_KIN"/>
    <property type="match status" value="1"/>
</dbReference>
<organism evidence="11">
    <name type="scientific">mine drainage metagenome</name>
    <dbReference type="NCBI Taxonomy" id="410659"/>
    <lineage>
        <taxon>unclassified sequences</taxon>
        <taxon>metagenomes</taxon>
        <taxon>ecological metagenomes</taxon>
    </lineage>
</organism>
<accession>A0A1J5T4L4</accession>
<evidence type="ECO:0000259" key="8">
    <source>
        <dbReference type="PROSITE" id="PS50109"/>
    </source>
</evidence>
<proteinExistence type="predicted"/>
<feature type="transmembrane region" description="Helical" evidence="7">
    <location>
        <begin position="287"/>
        <end position="308"/>
    </location>
</feature>
<dbReference type="PROSITE" id="PS50113">
    <property type="entry name" value="PAC"/>
    <property type="match status" value="1"/>
</dbReference>
<keyword evidence="2 11" id="KW-0808">Transferase</keyword>
<dbReference type="InterPro" id="IPR013656">
    <property type="entry name" value="PAS_4"/>
</dbReference>
<dbReference type="PROSITE" id="PS50839">
    <property type="entry name" value="CHASE"/>
    <property type="match status" value="1"/>
</dbReference>
<dbReference type="GO" id="GO:0016020">
    <property type="term" value="C:membrane"/>
    <property type="evidence" value="ECO:0007669"/>
    <property type="project" value="UniProtKB-SubCell"/>
</dbReference>
<evidence type="ECO:0000259" key="10">
    <source>
        <dbReference type="PROSITE" id="PS50839"/>
    </source>
</evidence>
<dbReference type="InterPro" id="IPR042240">
    <property type="entry name" value="CHASE_sf"/>
</dbReference>
<dbReference type="InterPro" id="IPR000700">
    <property type="entry name" value="PAS-assoc_C"/>
</dbReference>